<feature type="region of interest" description="Disordered" evidence="1">
    <location>
        <begin position="372"/>
        <end position="478"/>
    </location>
</feature>
<feature type="compositionally biased region" description="Basic and acidic residues" evidence="1">
    <location>
        <begin position="372"/>
        <end position="387"/>
    </location>
</feature>
<comment type="caution">
    <text evidence="2">The sequence shown here is derived from an EMBL/GenBank/DDBJ whole genome shotgun (WGS) entry which is preliminary data.</text>
</comment>
<accession>A0ABU3S879</accession>
<feature type="compositionally biased region" description="Basic and acidic residues" evidence="1">
    <location>
        <begin position="292"/>
        <end position="308"/>
    </location>
</feature>
<feature type="compositionally biased region" description="Basic and acidic residues" evidence="1">
    <location>
        <begin position="241"/>
        <end position="280"/>
    </location>
</feature>
<feature type="region of interest" description="Disordered" evidence="1">
    <location>
        <begin position="219"/>
        <end position="316"/>
    </location>
</feature>
<dbReference type="EMBL" id="JAWDID010000018">
    <property type="protein sequence ID" value="MDU0340931.1"/>
    <property type="molecule type" value="Genomic_DNA"/>
</dbReference>
<name>A0ABU3S879_9HYPH</name>
<feature type="compositionally biased region" description="Low complexity" evidence="1">
    <location>
        <begin position="394"/>
        <end position="407"/>
    </location>
</feature>
<evidence type="ECO:0000256" key="1">
    <source>
        <dbReference type="SAM" id="MobiDB-lite"/>
    </source>
</evidence>
<feature type="compositionally biased region" description="Polar residues" evidence="1">
    <location>
        <begin position="225"/>
        <end position="237"/>
    </location>
</feature>
<evidence type="ECO:0000313" key="3">
    <source>
        <dbReference type="Proteomes" id="UP001254257"/>
    </source>
</evidence>
<gene>
    <name evidence="2" type="ORF">RKE40_13605</name>
</gene>
<dbReference type="Proteomes" id="UP001254257">
    <property type="component" value="Unassembled WGS sequence"/>
</dbReference>
<feature type="compositionally biased region" description="Basic and acidic residues" evidence="1">
    <location>
        <begin position="446"/>
        <end position="460"/>
    </location>
</feature>
<protein>
    <submittedName>
        <fullName evidence="2">Uncharacterized protein</fullName>
    </submittedName>
</protein>
<dbReference type="RefSeq" id="WP_316018773.1">
    <property type="nucleotide sequence ID" value="NZ_JAWDID010000018.1"/>
</dbReference>
<feature type="compositionally biased region" description="Low complexity" evidence="1">
    <location>
        <begin position="281"/>
        <end position="290"/>
    </location>
</feature>
<evidence type="ECO:0000313" key="2">
    <source>
        <dbReference type="EMBL" id="MDU0340931.1"/>
    </source>
</evidence>
<sequence>MTQTHDRGGRSRRQEDSISLDVLKSIVGGANPNEKKHIDGDFAIAMTVGKQDVAPAPVSQVKLDASLAEKAAPAKPAATVLESKVNYGEDKRFDLRMVVDAGAKTPGKPQADARVTFVAWGQKGDADGVRIVMSSQDARAKESLTPAQVAAKAAAGDPVFKQLDAQLKEIEGGKKGKPDFSKDIEANFRKNSDGKTAAPAGKLAVADTYAKADVKTVPVKDPATGKTSQKWESSVSTPARDAAKAETEKAQKAEAQKTLTDKWDAAKAKQTADNKAEQQEQARQQQKAAENPLKDMRDADKVHKDAKDSVVNTGDAKRLADAERDIATARVPATDAGVKLAAARQDPAQMKDAVKAHSDALYRDAVNQAKAEKATTAHTDAKAREVQTKAASDAAQQKFAEAKQQLQGSKEKLSGEAATQAAAKKAAGDTAGKERSNSVGANPVKTGKDKVEETRPRADTMPKQTAMKSVEPPKPTRADQARSVANEGWGKANQYGSKLLEQADKDAASAAGKLHSNERENVLAGGITKVKTTDGNVTQERTTVAQVKTESGTTTYTNGVARGASAHWDIRAEAGVEKSKTTDHGNGVSTTVTNKAYAGASFENSAKAVVTANSVSAEASTKVKVHAEASHSHTTKIGDVEHKHTIAAAAHAEANAKAGARLGFDGLSLQAKASVEASVKANLTSETKVGDHTIRNDLEVYAKAKAEAKAEAEVTFNPFAKDGKVKAKIGVGAEASAGVGVEGTTGFHGKNGGADIGAGAYIGKIGAKLDGDFEIKDGKVAASLNVGAALGIGLQLNFKIESNVKQAMQDAARDIEKGNFGAKVLGHLTNNPVGGFFRGLFS</sequence>
<proteinExistence type="predicted"/>
<organism evidence="2 3">
    <name type="scientific">Bosea rubneri</name>
    <dbReference type="NCBI Taxonomy" id="3075434"/>
    <lineage>
        <taxon>Bacteria</taxon>
        <taxon>Pseudomonadati</taxon>
        <taxon>Pseudomonadota</taxon>
        <taxon>Alphaproteobacteria</taxon>
        <taxon>Hyphomicrobiales</taxon>
        <taxon>Boseaceae</taxon>
        <taxon>Bosea</taxon>
    </lineage>
</organism>
<feature type="compositionally biased region" description="Low complexity" evidence="1">
    <location>
        <begin position="415"/>
        <end position="430"/>
    </location>
</feature>
<keyword evidence="3" id="KW-1185">Reference proteome</keyword>
<reference evidence="2 3" key="1">
    <citation type="submission" date="2023-09" db="EMBL/GenBank/DDBJ databases">
        <title>Whole genome shotgun sequencing (WGS) of Bosea sp. ZW T0_25, isolated from stored onions (Allium cepa).</title>
        <authorList>
            <person name="Stoll D.A."/>
            <person name="Huch M."/>
        </authorList>
    </citation>
    <scope>NUCLEOTIDE SEQUENCE [LARGE SCALE GENOMIC DNA]</scope>
    <source>
        <strain evidence="2 3">ZW T0_25</strain>
    </source>
</reference>